<dbReference type="Gene3D" id="2.40.10.170">
    <property type="match status" value="1"/>
</dbReference>
<evidence type="ECO:0000313" key="4">
    <source>
        <dbReference type="Proteomes" id="UP000199208"/>
    </source>
</evidence>
<dbReference type="InterPro" id="IPR029433">
    <property type="entry name" value="DUF4438_N"/>
</dbReference>
<dbReference type="InterPro" id="IPR048399">
    <property type="entry name" value="DUF4438_C"/>
</dbReference>
<dbReference type="STRING" id="1120920.SAMN03080599_00988"/>
<dbReference type="Pfam" id="PF20999">
    <property type="entry name" value="DUF4438_C"/>
    <property type="match status" value="1"/>
</dbReference>
<keyword evidence="4" id="KW-1185">Reference proteome</keyword>
<feature type="domain" description="DUF4438" evidence="1">
    <location>
        <begin position="27"/>
        <end position="159"/>
    </location>
</feature>
<dbReference type="Proteomes" id="UP000199208">
    <property type="component" value="Unassembled WGS sequence"/>
</dbReference>
<sequence length="283" mass="30382">MLKTNQKNVVAQAVMGKIHHPINSKTFRVNQHGEAMILPSTGSITYGLHVGDPAFGLAGDHIEPSVSIRNEITAENDALMVLSCLGNQAKVMTGDAKGETGYVLGAHGGIEHVIVEFSEETMEKLAIDDKIQIKGCGQGLKLLDFPEVTVMNMDPGLLERMDLKADGGVIEFPVAAIVPAHLMGSGIGSVHAYTGDYDIMTQDAETIGTLGIDTLRFGDFVMLQDCDNTFGRAYLKGSVSIGVVVHSDCVKMGHGPGIMILMTCKRPLIRGVIRDKCNVKDYI</sequence>
<gene>
    <name evidence="3" type="ORF">SAMN03080599_00988</name>
</gene>
<organism evidence="3 4">
    <name type="scientific">Acidaminobacter hydrogenoformans DSM 2784</name>
    <dbReference type="NCBI Taxonomy" id="1120920"/>
    <lineage>
        <taxon>Bacteria</taxon>
        <taxon>Bacillati</taxon>
        <taxon>Bacillota</taxon>
        <taxon>Clostridia</taxon>
        <taxon>Peptostreptococcales</taxon>
        <taxon>Acidaminobacteraceae</taxon>
        <taxon>Acidaminobacter</taxon>
    </lineage>
</organism>
<dbReference type="EMBL" id="FMWL01000003">
    <property type="protein sequence ID" value="SCZ77871.1"/>
    <property type="molecule type" value="Genomic_DNA"/>
</dbReference>
<accession>A0A1G5RWP2</accession>
<evidence type="ECO:0000313" key="3">
    <source>
        <dbReference type="EMBL" id="SCZ77871.1"/>
    </source>
</evidence>
<feature type="domain" description="DUF4438" evidence="2">
    <location>
        <begin position="160"/>
        <end position="283"/>
    </location>
</feature>
<dbReference type="Gene3D" id="2.102.30.10">
    <property type="entry name" value="tm1086 (SG structure) domain"/>
    <property type="match status" value="1"/>
</dbReference>
<dbReference type="AlphaFoldDB" id="A0A1G5RWP2"/>
<evidence type="ECO:0000259" key="1">
    <source>
        <dbReference type="Pfam" id="PF14505"/>
    </source>
</evidence>
<dbReference type="RefSeq" id="WP_092589770.1">
    <property type="nucleotide sequence ID" value="NZ_FMWL01000003.1"/>
</dbReference>
<dbReference type="Pfam" id="PF14505">
    <property type="entry name" value="DUF4438"/>
    <property type="match status" value="1"/>
</dbReference>
<dbReference type="InterPro" id="IPR044909">
    <property type="entry name" value="TM_1086_sf"/>
</dbReference>
<dbReference type="InterPro" id="IPR044910">
    <property type="entry name" value="TM_1086_SG_dom"/>
</dbReference>
<name>A0A1G5RWP2_9FIRM</name>
<evidence type="ECO:0008006" key="5">
    <source>
        <dbReference type="Google" id="ProtNLM"/>
    </source>
</evidence>
<dbReference type="OrthoDB" id="596789at2"/>
<proteinExistence type="predicted"/>
<evidence type="ECO:0000259" key="2">
    <source>
        <dbReference type="Pfam" id="PF20999"/>
    </source>
</evidence>
<dbReference type="Gene3D" id="4.10.1180.10">
    <property type="entry name" value="tm1086 domain"/>
    <property type="match status" value="1"/>
</dbReference>
<protein>
    <recommendedName>
        <fullName evidence="5">DUF4438 domain-containing protein</fullName>
    </recommendedName>
</protein>
<reference evidence="3 4" key="1">
    <citation type="submission" date="2016-10" db="EMBL/GenBank/DDBJ databases">
        <authorList>
            <person name="de Groot N.N."/>
        </authorList>
    </citation>
    <scope>NUCLEOTIDE SEQUENCE [LARGE SCALE GENOMIC DNA]</scope>
    <source>
        <strain evidence="3 4">DSM 2784</strain>
    </source>
</reference>